<reference evidence="4 5" key="1">
    <citation type="submission" date="2024-02" db="EMBL/GenBank/DDBJ databases">
        <authorList>
            <person name="Chen Y."/>
            <person name="Shah S."/>
            <person name="Dougan E. K."/>
            <person name="Thang M."/>
            <person name="Chan C."/>
        </authorList>
    </citation>
    <scope>NUCLEOTIDE SEQUENCE [LARGE SCALE GENOMIC DNA]</scope>
</reference>
<dbReference type="InterPro" id="IPR001611">
    <property type="entry name" value="Leu-rich_rpt"/>
</dbReference>
<feature type="region of interest" description="Disordered" evidence="3">
    <location>
        <begin position="327"/>
        <end position="374"/>
    </location>
</feature>
<evidence type="ECO:0000313" key="5">
    <source>
        <dbReference type="Proteomes" id="UP001642464"/>
    </source>
</evidence>
<dbReference type="Gene3D" id="3.80.10.10">
    <property type="entry name" value="Ribonuclease Inhibitor"/>
    <property type="match status" value="2"/>
</dbReference>
<sequence>ATKDPKADEAFENLCQLCRAQNIEFTPELAIVARPRAPRVLVARRSSKARESSPEHLHLDRRQLGRCPVLEEEGMLRLLNYQNNAIARIEHLDGLPHLAFLDLYDNRIQNIENLDGCRNLRVLMLGKNQIMRIEKLNALEKLDVLDLHSNRIREVQNISHLKHLRVLNLAGNLLQQISGLDGLAALMELNIRRNAIASTFGLEKVPQLQRVFASHNHIVTHEGLRALGSIPNLRELSLDGNPVVESAEAQVYRAHILSLCPTLETLDNVKADLQRGMLAKRKDAEEQRHLDTHSVPRPKSPVGDVNSAAKAPVGIRSFVISPCPAAPQVEASSSPSQDMQRPLVARSSKTISGYQTPHPPVPAKNWPDTTMVAR</sequence>
<dbReference type="Pfam" id="PF12799">
    <property type="entry name" value="LRR_4"/>
    <property type="match status" value="1"/>
</dbReference>
<name>A0ABP0NFZ6_9DINO</name>
<evidence type="ECO:0000256" key="1">
    <source>
        <dbReference type="ARBA" id="ARBA00022614"/>
    </source>
</evidence>
<dbReference type="Proteomes" id="UP001642464">
    <property type="component" value="Unassembled WGS sequence"/>
</dbReference>
<dbReference type="InterPro" id="IPR032675">
    <property type="entry name" value="LRR_dom_sf"/>
</dbReference>
<dbReference type="SUPFAM" id="SSF52058">
    <property type="entry name" value="L domain-like"/>
    <property type="match status" value="1"/>
</dbReference>
<dbReference type="EMBL" id="CAXAMM010028291">
    <property type="protein sequence ID" value="CAK9062536.1"/>
    <property type="molecule type" value="Genomic_DNA"/>
</dbReference>
<keyword evidence="1" id="KW-0433">Leucine-rich repeat</keyword>
<feature type="region of interest" description="Disordered" evidence="3">
    <location>
        <begin position="280"/>
        <end position="307"/>
    </location>
</feature>
<feature type="non-terminal residue" evidence="4">
    <location>
        <position position="1"/>
    </location>
</feature>
<keyword evidence="2" id="KW-0677">Repeat</keyword>
<keyword evidence="5" id="KW-1185">Reference proteome</keyword>
<dbReference type="PANTHER" id="PTHR45973">
    <property type="entry name" value="PROTEIN PHOSPHATASE 1 REGULATORY SUBUNIT SDS22-RELATED"/>
    <property type="match status" value="1"/>
</dbReference>
<feature type="compositionally biased region" description="Polar residues" evidence="3">
    <location>
        <begin position="330"/>
        <end position="339"/>
    </location>
</feature>
<proteinExistence type="predicted"/>
<accession>A0ABP0NFZ6</accession>
<dbReference type="InterPro" id="IPR003591">
    <property type="entry name" value="Leu-rich_rpt_typical-subtyp"/>
</dbReference>
<dbReference type="SMART" id="SM00369">
    <property type="entry name" value="LRR_TYP"/>
    <property type="match status" value="3"/>
</dbReference>
<gene>
    <name evidence="4" type="ORF">SCF082_LOCUS32560</name>
</gene>
<dbReference type="InterPro" id="IPR025875">
    <property type="entry name" value="Leu-rich_rpt_4"/>
</dbReference>
<feature type="compositionally biased region" description="Basic and acidic residues" evidence="3">
    <location>
        <begin position="280"/>
        <end position="294"/>
    </location>
</feature>
<protein>
    <submittedName>
        <fullName evidence="4">Leucine-rich repeat-containing protein 49 (Tubulin polyglutamylase complex subunit 4) (PGs4) (p79)</fullName>
    </submittedName>
</protein>
<evidence type="ECO:0000313" key="4">
    <source>
        <dbReference type="EMBL" id="CAK9062536.1"/>
    </source>
</evidence>
<evidence type="ECO:0000256" key="3">
    <source>
        <dbReference type="SAM" id="MobiDB-lite"/>
    </source>
</evidence>
<organism evidence="4 5">
    <name type="scientific">Durusdinium trenchii</name>
    <dbReference type="NCBI Taxonomy" id="1381693"/>
    <lineage>
        <taxon>Eukaryota</taxon>
        <taxon>Sar</taxon>
        <taxon>Alveolata</taxon>
        <taxon>Dinophyceae</taxon>
        <taxon>Suessiales</taxon>
        <taxon>Symbiodiniaceae</taxon>
        <taxon>Durusdinium</taxon>
    </lineage>
</organism>
<dbReference type="PROSITE" id="PS51450">
    <property type="entry name" value="LRR"/>
    <property type="match status" value="5"/>
</dbReference>
<dbReference type="SMART" id="SM00365">
    <property type="entry name" value="LRR_SD22"/>
    <property type="match status" value="4"/>
</dbReference>
<evidence type="ECO:0000256" key="2">
    <source>
        <dbReference type="ARBA" id="ARBA00022737"/>
    </source>
</evidence>
<dbReference type="PANTHER" id="PTHR45973:SF8">
    <property type="entry name" value="LEUCINE-RICH REPEAT-CONTAINING PROTEIN 49"/>
    <property type="match status" value="1"/>
</dbReference>
<dbReference type="InterPro" id="IPR050576">
    <property type="entry name" value="Cilia_flagella_integrity"/>
</dbReference>
<comment type="caution">
    <text evidence="4">The sequence shown here is derived from an EMBL/GenBank/DDBJ whole genome shotgun (WGS) entry which is preliminary data.</text>
</comment>